<dbReference type="SUPFAM" id="SSF51735">
    <property type="entry name" value="NAD(P)-binding Rossmann-fold domains"/>
    <property type="match status" value="1"/>
</dbReference>
<feature type="domain" description="NAD-dependent epimerase/dehydratase" evidence="1">
    <location>
        <begin position="5"/>
        <end position="79"/>
    </location>
</feature>
<dbReference type="InterPro" id="IPR001509">
    <property type="entry name" value="Epimerase_deHydtase"/>
</dbReference>
<evidence type="ECO:0000259" key="1">
    <source>
        <dbReference type="Pfam" id="PF01370"/>
    </source>
</evidence>
<keyword evidence="3" id="KW-1185">Reference proteome</keyword>
<sequence>MSQRIAVLGAGGVMGSLVRSRLEEADQEVVPISRAHGVDVLDASALRTALAGVDVVVDCLNLPSLTAGRAARFFRTAAENVLAALGDETTRRGALPRIVCVSIVNCWEPRVNRWLGYYQAKSIQEQVYRSAPAAAGRISIVRTTQWFELLSTFLDQIRLGPLAVVPAVVTRPLAAAEAADVVVEQALSTTPKAAVEVCGPEEIDMARAAARAGAATQQGVRVLRVPVGRTPLGDGSLIPSAPDVVASTTFEQWLGEQPAV</sequence>
<gene>
    <name evidence="2" type="ORF">GCM10010529_24640</name>
</gene>
<proteinExistence type="predicted"/>
<dbReference type="InterPro" id="IPR036291">
    <property type="entry name" value="NAD(P)-bd_dom_sf"/>
</dbReference>
<comment type="caution">
    <text evidence="2">The sequence shown here is derived from an EMBL/GenBank/DDBJ whole genome shotgun (WGS) entry which is preliminary data.</text>
</comment>
<evidence type="ECO:0000313" key="3">
    <source>
        <dbReference type="Proteomes" id="UP001500236"/>
    </source>
</evidence>
<dbReference type="EMBL" id="BAAAVT010000016">
    <property type="protein sequence ID" value="GAA3071529.1"/>
    <property type="molecule type" value="Genomic_DNA"/>
</dbReference>
<organism evidence="2 3">
    <name type="scientific">Nesterenkonia aethiopica</name>
    <dbReference type="NCBI Taxonomy" id="269144"/>
    <lineage>
        <taxon>Bacteria</taxon>
        <taxon>Bacillati</taxon>
        <taxon>Actinomycetota</taxon>
        <taxon>Actinomycetes</taxon>
        <taxon>Micrococcales</taxon>
        <taxon>Micrococcaceae</taxon>
        <taxon>Nesterenkonia</taxon>
    </lineage>
</organism>
<accession>A0ABP6M431</accession>
<name>A0ABP6M431_9MICC</name>
<dbReference type="RefSeq" id="WP_344684285.1">
    <property type="nucleotide sequence ID" value="NZ_BAAAVT010000016.1"/>
</dbReference>
<dbReference type="Pfam" id="PF01370">
    <property type="entry name" value="Epimerase"/>
    <property type="match status" value="1"/>
</dbReference>
<dbReference type="Proteomes" id="UP001500236">
    <property type="component" value="Unassembled WGS sequence"/>
</dbReference>
<dbReference type="Gene3D" id="3.40.50.720">
    <property type="entry name" value="NAD(P)-binding Rossmann-like Domain"/>
    <property type="match status" value="1"/>
</dbReference>
<evidence type="ECO:0000313" key="2">
    <source>
        <dbReference type="EMBL" id="GAA3071529.1"/>
    </source>
</evidence>
<reference evidence="3" key="1">
    <citation type="journal article" date="2019" name="Int. J. Syst. Evol. Microbiol.">
        <title>The Global Catalogue of Microorganisms (GCM) 10K type strain sequencing project: providing services to taxonomists for standard genome sequencing and annotation.</title>
        <authorList>
            <consortium name="The Broad Institute Genomics Platform"/>
            <consortium name="The Broad Institute Genome Sequencing Center for Infectious Disease"/>
            <person name="Wu L."/>
            <person name="Ma J."/>
        </authorList>
    </citation>
    <scope>NUCLEOTIDE SEQUENCE [LARGE SCALE GENOMIC DNA]</scope>
    <source>
        <strain evidence="3">JCM 14309</strain>
    </source>
</reference>
<protein>
    <submittedName>
        <fullName evidence="2">NAD(P)H-binding protein</fullName>
    </submittedName>
</protein>